<dbReference type="PANTHER" id="PTHR43798:SF31">
    <property type="entry name" value="AB HYDROLASE SUPERFAMILY PROTEIN YCLE"/>
    <property type="match status" value="1"/>
</dbReference>
<dbReference type="AlphaFoldDB" id="A0A556AWR5"/>
<dbReference type="PANTHER" id="PTHR43798">
    <property type="entry name" value="MONOACYLGLYCEROL LIPASE"/>
    <property type="match status" value="1"/>
</dbReference>
<dbReference type="InterPro" id="IPR000073">
    <property type="entry name" value="AB_hydrolase_1"/>
</dbReference>
<evidence type="ECO:0000313" key="4">
    <source>
        <dbReference type="EMBL" id="TSH97370.1"/>
    </source>
</evidence>
<dbReference type="Proteomes" id="UP000318405">
    <property type="component" value="Unassembled WGS sequence"/>
</dbReference>
<evidence type="ECO:0000256" key="1">
    <source>
        <dbReference type="ARBA" id="ARBA00022801"/>
    </source>
</evidence>
<dbReference type="Pfam" id="PF00561">
    <property type="entry name" value="Abhydrolase_1"/>
    <property type="match status" value="1"/>
</dbReference>
<comment type="caution">
    <text evidence="4">The sequence shown here is derived from an EMBL/GenBank/DDBJ whole genome shotgun (WGS) entry which is preliminary data.</text>
</comment>
<feature type="region of interest" description="Disordered" evidence="2">
    <location>
        <begin position="1"/>
        <end position="20"/>
    </location>
</feature>
<sequence length="301" mass="32672">MPSSAWPALPAPTRSRPCSRARPRASIASRFELMPKHAMNLRTQWIDLDETALRFEWRRAQDAPLVLVHELGGSLNNWDRVLDHLETARSVLRYDARGCGMSEKLRAAPGLAALADDIVRLLDALGIDEPVPLAGCALGGAVALACAARHPARVAAVVAMTPVTDVASERRAGLLALADRVAREGMRVVADGLLSVSFPRELVDAQVYDEFRARWLANDPDSFAWQYRMLAQLDMRVLLPRVRCPVLVVAAEKDALRPAALSEAVAGALPHAKLVRLAAGHFMPVQAAPEVAAAIQEFLPI</sequence>
<protein>
    <submittedName>
        <fullName evidence="4">Alpha/beta fold hydrolase</fullName>
    </submittedName>
</protein>
<accession>A0A556AWR5</accession>
<dbReference type="PRINTS" id="PR00111">
    <property type="entry name" value="ABHYDROLASE"/>
</dbReference>
<gene>
    <name evidence="4" type="ORF">FOZ76_06505</name>
</gene>
<dbReference type="Gene3D" id="3.40.50.1820">
    <property type="entry name" value="alpha/beta hydrolase"/>
    <property type="match status" value="1"/>
</dbReference>
<keyword evidence="1 4" id="KW-0378">Hydrolase</keyword>
<dbReference type="InterPro" id="IPR029058">
    <property type="entry name" value="AB_hydrolase_fold"/>
</dbReference>
<dbReference type="OrthoDB" id="3663240at2"/>
<evidence type="ECO:0000259" key="3">
    <source>
        <dbReference type="Pfam" id="PF00561"/>
    </source>
</evidence>
<evidence type="ECO:0000256" key="2">
    <source>
        <dbReference type="SAM" id="MobiDB-lite"/>
    </source>
</evidence>
<dbReference type="SUPFAM" id="SSF53474">
    <property type="entry name" value="alpha/beta-Hydrolases"/>
    <property type="match status" value="1"/>
</dbReference>
<dbReference type="EMBL" id="VLTJ01000010">
    <property type="protein sequence ID" value="TSH97370.1"/>
    <property type="molecule type" value="Genomic_DNA"/>
</dbReference>
<dbReference type="GO" id="GO:0016020">
    <property type="term" value="C:membrane"/>
    <property type="evidence" value="ECO:0007669"/>
    <property type="project" value="TreeGrafter"/>
</dbReference>
<evidence type="ECO:0000313" key="5">
    <source>
        <dbReference type="Proteomes" id="UP000318405"/>
    </source>
</evidence>
<name>A0A556AWR5_9BURK</name>
<keyword evidence="5" id="KW-1185">Reference proteome</keyword>
<reference evidence="4 5" key="1">
    <citation type="submission" date="2019-07" db="EMBL/GenBank/DDBJ databases">
        <title>Qingshengfaniella alkalisoli gen. nov., sp. nov., isolated from saline soil.</title>
        <authorList>
            <person name="Xu L."/>
            <person name="Huang X.-X."/>
            <person name="Sun J.-Q."/>
        </authorList>
    </citation>
    <scope>NUCLEOTIDE SEQUENCE [LARGE SCALE GENOMIC DNA]</scope>
    <source>
        <strain evidence="4 5">DSM 27279</strain>
    </source>
</reference>
<dbReference type="GO" id="GO:0016787">
    <property type="term" value="F:hydrolase activity"/>
    <property type="evidence" value="ECO:0007669"/>
    <property type="project" value="UniProtKB-KW"/>
</dbReference>
<feature type="domain" description="AB hydrolase-1" evidence="3">
    <location>
        <begin position="64"/>
        <end position="284"/>
    </location>
</feature>
<dbReference type="InterPro" id="IPR050266">
    <property type="entry name" value="AB_hydrolase_sf"/>
</dbReference>
<proteinExistence type="predicted"/>
<organism evidence="4 5">
    <name type="scientific">Verticiella sediminum</name>
    <dbReference type="NCBI Taxonomy" id="1247510"/>
    <lineage>
        <taxon>Bacteria</taxon>
        <taxon>Pseudomonadati</taxon>
        <taxon>Pseudomonadota</taxon>
        <taxon>Betaproteobacteria</taxon>
        <taxon>Burkholderiales</taxon>
        <taxon>Alcaligenaceae</taxon>
        <taxon>Verticiella</taxon>
    </lineage>
</organism>